<dbReference type="PANTHER" id="PTHR11903">
    <property type="entry name" value="PROSTAGLANDIN G/H SYNTHASE"/>
    <property type="match status" value="1"/>
</dbReference>
<dbReference type="GO" id="GO:0004601">
    <property type="term" value="F:peroxidase activity"/>
    <property type="evidence" value="ECO:0007669"/>
    <property type="project" value="UniProtKB-KW"/>
</dbReference>
<dbReference type="InterPro" id="IPR019791">
    <property type="entry name" value="Haem_peroxidase_animal"/>
</dbReference>
<dbReference type="STRING" id="68775.A0A5C3M6V2"/>
<evidence type="ECO:0000256" key="2">
    <source>
        <dbReference type="ARBA" id="ARBA00022964"/>
    </source>
</evidence>
<dbReference type="InterPro" id="IPR050783">
    <property type="entry name" value="Oxylipin_biosynth_metab"/>
</dbReference>
<dbReference type="GO" id="GO:0016705">
    <property type="term" value="F:oxidoreductase activity, acting on paired donors, with incorporation or reduction of molecular oxygen"/>
    <property type="evidence" value="ECO:0007669"/>
    <property type="project" value="InterPro"/>
</dbReference>
<keyword evidence="6" id="KW-1133">Transmembrane helix</keyword>
<dbReference type="Pfam" id="PF03098">
    <property type="entry name" value="An_peroxidase"/>
    <property type="match status" value="1"/>
</dbReference>
<feature type="transmembrane region" description="Helical" evidence="6">
    <location>
        <begin position="1115"/>
        <end position="1133"/>
    </location>
</feature>
<evidence type="ECO:0000256" key="5">
    <source>
        <dbReference type="SAM" id="MobiDB-lite"/>
    </source>
</evidence>
<keyword evidence="3" id="KW-0560">Oxidoreductase</keyword>
<gene>
    <name evidence="7" type="ORF">BDQ12DRAFT_679717</name>
</gene>
<dbReference type="InterPro" id="IPR010255">
    <property type="entry name" value="Haem_peroxidase_sf"/>
</dbReference>
<evidence type="ECO:0000256" key="4">
    <source>
        <dbReference type="ARBA" id="ARBA00023004"/>
    </source>
</evidence>
<dbReference type="Gene3D" id="1.10.640.10">
    <property type="entry name" value="Haem peroxidase domain superfamily, animal type"/>
    <property type="match status" value="1"/>
</dbReference>
<dbReference type="InterPro" id="IPR037120">
    <property type="entry name" value="Haem_peroxidase_sf_animal"/>
</dbReference>
<keyword evidence="2" id="KW-0223">Dioxygenase</keyword>
<keyword evidence="7" id="KW-0575">Peroxidase</keyword>
<dbReference type="SUPFAM" id="SSF48113">
    <property type="entry name" value="Heme-dependent peroxidases"/>
    <property type="match status" value="1"/>
</dbReference>
<dbReference type="InterPro" id="IPR036396">
    <property type="entry name" value="Cyt_P450_sf"/>
</dbReference>
<evidence type="ECO:0000256" key="6">
    <source>
        <dbReference type="SAM" id="Phobius"/>
    </source>
</evidence>
<dbReference type="GO" id="GO:0005506">
    <property type="term" value="F:iron ion binding"/>
    <property type="evidence" value="ECO:0007669"/>
    <property type="project" value="InterPro"/>
</dbReference>
<dbReference type="GO" id="GO:0051213">
    <property type="term" value="F:dioxygenase activity"/>
    <property type="evidence" value="ECO:0007669"/>
    <property type="project" value="UniProtKB-KW"/>
</dbReference>
<dbReference type="Proteomes" id="UP000308652">
    <property type="component" value="Unassembled WGS sequence"/>
</dbReference>
<dbReference type="GO" id="GO:0006979">
    <property type="term" value="P:response to oxidative stress"/>
    <property type="evidence" value="ECO:0007669"/>
    <property type="project" value="InterPro"/>
</dbReference>
<dbReference type="SUPFAM" id="SSF48264">
    <property type="entry name" value="Cytochrome P450"/>
    <property type="match status" value="1"/>
</dbReference>
<dbReference type="GO" id="GO:0004497">
    <property type="term" value="F:monooxygenase activity"/>
    <property type="evidence" value="ECO:0007669"/>
    <property type="project" value="InterPro"/>
</dbReference>
<keyword evidence="8" id="KW-1185">Reference proteome</keyword>
<dbReference type="EMBL" id="ML213596">
    <property type="protein sequence ID" value="TFK40587.1"/>
    <property type="molecule type" value="Genomic_DNA"/>
</dbReference>
<organism evidence="7 8">
    <name type="scientific">Crucibulum laeve</name>
    <dbReference type="NCBI Taxonomy" id="68775"/>
    <lineage>
        <taxon>Eukaryota</taxon>
        <taxon>Fungi</taxon>
        <taxon>Dikarya</taxon>
        <taxon>Basidiomycota</taxon>
        <taxon>Agaricomycotina</taxon>
        <taxon>Agaricomycetes</taxon>
        <taxon>Agaricomycetidae</taxon>
        <taxon>Agaricales</taxon>
        <taxon>Agaricineae</taxon>
        <taxon>Nidulariaceae</taxon>
        <taxon>Crucibulum</taxon>
    </lineage>
</organism>
<dbReference type="PANTHER" id="PTHR11903:SF37">
    <property type="entry name" value="PSI-PRODUCING OXYGENASE A"/>
    <property type="match status" value="1"/>
</dbReference>
<feature type="region of interest" description="Disordered" evidence="5">
    <location>
        <begin position="1050"/>
        <end position="1069"/>
    </location>
</feature>
<evidence type="ECO:0000256" key="3">
    <source>
        <dbReference type="ARBA" id="ARBA00023002"/>
    </source>
</evidence>
<keyword evidence="6" id="KW-0472">Membrane</keyword>
<dbReference type="Gene3D" id="1.10.630.10">
    <property type="entry name" value="Cytochrome P450"/>
    <property type="match status" value="1"/>
</dbReference>
<protein>
    <submittedName>
        <fullName evidence="7">Heme peroxidase</fullName>
    </submittedName>
</protein>
<dbReference type="OrthoDB" id="823504at2759"/>
<keyword evidence="1" id="KW-0479">Metal-binding</keyword>
<proteinExistence type="predicted"/>
<keyword evidence="4" id="KW-0408">Iron</keyword>
<evidence type="ECO:0000313" key="7">
    <source>
        <dbReference type="EMBL" id="TFK40587.1"/>
    </source>
</evidence>
<accession>A0A5C3M6V2</accession>
<sequence length="1288" mass="144333">MEDQTSTPNGTKVAGQFSALEKSIADKKTVDDRKDVLQHAVRGSSKSGLDSSIIKQMSLSVIALFDHPRQPSDGIPPTRAPNRTPFVRIIDKTSGGRQPAAQDIFQGLLCRSGNRTAHSEGCSSLVFSFATLVSLSLSRPQGGSPSKLFSETSPSFDLSPLYGINDEQCAKIRMRDGSGMLAPDCFCEDRLAFLPPQVTAMLIVWNRNHNYIARRLLEANEKEFTPLEAFAKSSDGTSDLSSMEQQDDKIFKIARSINCFHFKNAVIEDFCKGLLGLPSTGPGPKLDLDGSKGICDTKSVRPHHPSYEFSQLYSWSSLMSDADETWVNDALRTQFKEPLDKITDITPEQLELIFSKEKPTDQQLSTCGTLKRGPDGRFADDDLAKILLDATDALAGPTHARSTPPCFKVFDEMMINEARRHKVCSLNQFRSFLGLKPFKEFREWNSDAKVCEAARRLYGNIDELELYPGLQAEECTSGGFGFGYTKTYALLMDLITAIRNDPRFMDKLDAGNLTKWGLEDSYLPDSDNGAYGAMLPKVLLRNLSRNYTYDNIYGLFPFIAPITSKADLIHLQDFYTFDRPQPIKIRTVDNIKNIGDIFNDPEQYLSPYGRDLKILTSGYGYMLGFDNEKLHDNDQIMTLYSIMPHTRSLVHYGKYYSEVARELIENNSTDVAGHRPGTKAIDIVRDVINPTCVRFVTEAICGLPMSTSDSAAADKNNFTDFAALYSYVFRKADPPEAWAVRTSAFNAAKKLTEHIERQLQLVLHDVEEGYLKYFMRLITEYFKGVAVGSPTARSFLDRLAQTSQTAGRFRDVVELDEYQDRIVLEGMRRNGHLKKSQNNDVTVNVSGLPMISPSKVHQACIEAVELFNQQKESRKIDGLKSAKIVQDGRERLERLRLTANVLGLSVVAAVNYAQACSQAVDFYLDDKRKTERDEIIRLATSNDPLAKDSIMGYIREAMRLGQPLGLFRIVKQRENITSGSNEVVFANLTKAHSNPHDFNEPEKILTDRKVPSLLGMGLHKCPATPFMDKTMPDLFKTIFRLENLRRAPGRTGKLTTFNTHPSPRDTDPRVFIDSSGELTSYPRSLLLHYDKSDKPISDDKLWKTPDPVYSLGKKILDAIVGAFILLVLLWLVYSMTSSVKVPGHGGPILIPANSCKMPKTVFQRWSINAFVPGLNGQPSPIRYTLDHKKPHLLSLVDIDARDMQMAVLVDGVIQGLTTEFELDKSDDCGEDYNACISRNFSAGMVVIPSGKHSVQIVWHGKEFIPGTTEIDWQGDYSRRLMWQLEYCS</sequence>
<reference evidence="7 8" key="1">
    <citation type="journal article" date="2019" name="Nat. Ecol. Evol.">
        <title>Megaphylogeny resolves global patterns of mushroom evolution.</title>
        <authorList>
            <person name="Varga T."/>
            <person name="Krizsan K."/>
            <person name="Foldi C."/>
            <person name="Dima B."/>
            <person name="Sanchez-Garcia M."/>
            <person name="Sanchez-Ramirez S."/>
            <person name="Szollosi G.J."/>
            <person name="Szarkandi J.G."/>
            <person name="Papp V."/>
            <person name="Albert L."/>
            <person name="Andreopoulos W."/>
            <person name="Angelini C."/>
            <person name="Antonin V."/>
            <person name="Barry K.W."/>
            <person name="Bougher N.L."/>
            <person name="Buchanan P."/>
            <person name="Buyck B."/>
            <person name="Bense V."/>
            <person name="Catcheside P."/>
            <person name="Chovatia M."/>
            <person name="Cooper J."/>
            <person name="Damon W."/>
            <person name="Desjardin D."/>
            <person name="Finy P."/>
            <person name="Geml J."/>
            <person name="Haridas S."/>
            <person name="Hughes K."/>
            <person name="Justo A."/>
            <person name="Karasinski D."/>
            <person name="Kautmanova I."/>
            <person name="Kiss B."/>
            <person name="Kocsube S."/>
            <person name="Kotiranta H."/>
            <person name="LaButti K.M."/>
            <person name="Lechner B.E."/>
            <person name="Liimatainen K."/>
            <person name="Lipzen A."/>
            <person name="Lukacs Z."/>
            <person name="Mihaltcheva S."/>
            <person name="Morgado L.N."/>
            <person name="Niskanen T."/>
            <person name="Noordeloos M.E."/>
            <person name="Ohm R.A."/>
            <person name="Ortiz-Santana B."/>
            <person name="Ovrebo C."/>
            <person name="Racz N."/>
            <person name="Riley R."/>
            <person name="Savchenko A."/>
            <person name="Shiryaev A."/>
            <person name="Soop K."/>
            <person name="Spirin V."/>
            <person name="Szebenyi C."/>
            <person name="Tomsovsky M."/>
            <person name="Tulloss R.E."/>
            <person name="Uehling J."/>
            <person name="Grigoriev I.V."/>
            <person name="Vagvolgyi C."/>
            <person name="Papp T."/>
            <person name="Martin F.M."/>
            <person name="Miettinen O."/>
            <person name="Hibbett D.S."/>
            <person name="Nagy L.G."/>
        </authorList>
    </citation>
    <scope>NUCLEOTIDE SEQUENCE [LARGE SCALE GENOMIC DNA]</scope>
    <source>
        <strain evidence="7 8">CBS 166.37</strain>
    </source>
</reference>
<dbReference type="PROSITE" id="PS50292">
    <property type="entry name" value="PEROXIDASE_3"/>
    <property type="match status" value="1"/>
</dbReference>
<keyword evidence="6" id="KW-0812">Transmembrane</keyword>
<name>A0A5C3M6V2_9AGAR</name>
<evidence type="ECO:0000256" key="1">
    <source>
        <dbReference type="ARBA" id="ARBA00022723"/>
    </source>
</evidence>
<dbReference type="GO" id="GO:0006631">
    <property type="term" value="P:fatty acid metabolic process"/>
    <property type="evidence" value="ECO:0007669"/>
    <property type="project" value="UniProtKB-ARBA"/>
</dbReference>
<dbReference type="GO" id="GO:0020037">
    <property type="term" value="F:heme binding"/>
    <property type="evidence" value="ECO:0007669"/>
    <property type="project" value="InterPro"/>
</dbReference>
<evidence type="ECO:0000313" key="8">
    <source>
        <dbReference type="Proteomes" id="UP000308652"/>
    </source>
</evidence>